<protein>
    <submittedName>
        <fullName evidence="2">Uncharacterized protein</fullName>
    </submittedName>
</protein>
<sequence>MEKEVRLAELKQSISDMSDEELAARLNLTRNNRRPQPKVSKAKKAKKKKQPKDLDLSGISPELAKALLAKLQPSNDGQKDD</sequence>
<feature type="compositionally biased region" description="Basic residues" evidence="1">
    <location>
        <begin position="31"/>
        <end position="50"/>
    </location>
</feature>
<proteinExistence type="predicted"/>
<gene>
    <name evidence="2" type="ORF">LCGC14_1014390</name>
</gene>
<accession>A0A0F9NKU2</accession>
<evidence type="ECO:0000313" key="2">
    <source>
        <dbReference type="EMBL" id="KKN12647.1"/>
    </source>
</evidence>
<dbReference type="EMBL" id="LAZR01004008">
    <property type="protein sequence ID" value="KKN12647.1"/>
    <property type="molecule type" value="Genomic_DNA"/>
</dbReference>
<evidence type="ECO:0000256" key="1">
    <source>
        <dbReference type="SAM" id="MobiDB-lite"/>
    </source>
</evidence>
<name>A0A0F9NKU2_9ZZZZ</name>
<feature type="region of interest" description="Disordered" evidence="1">
    <location>
        <begin position="26"/>
        <end position="59"/>
    </location>
</feature>
<comment type="caution">
    <text evidence="2">The sequence shown here is derived from an EMBL/GenBank/DDBJ whole genome shotgun (WGS) entry which is preliminary data.</text>
</comment>
<organism evidence="2">
    <name type="scientific">marine sediment metagenome</name>
    <dbReference type="NCBI Taxonomy" id="412755"/>
    <lineage>
        <taxon>unclassified sequences</taxon>
        <taxon>metagenomes</taxon>
        <taxon>ecological metagenomes</taxon>
    </lineage>
</organism>
<reference evidence="2" key="1">
    <citation type="journal article" date="2015" name="Nature">
        <title>Complex archaea that bridge the gap between prokaryotes and eukaryotes.</title>
        <authorList>
            <person name="Spang A."/>
            <person name="Saw J.H."/>
            <person name="Jorgensen S.L."/>
            <person name="Zaremba-Niedzwiedzka K."/>
            <person name="Martijn J."/>
            <person name="Lind A.E."/>
            <person name="van Eijk R."/>
            <person name="Schleper C."/>
            <person name="Guy L."/>
            <person name="Ettema T.J."/>
        </authorList>
    </citation>
    <scope>NUCLEOTIDE SEQUENCE</scope>
</reference>
<dbReference type="AlphaFoldDB" id="A0A0F9NKU2"/>